<evidence type="ECO:0000259" key="1">
    <source>
        <dbReference type="Pfam" id="PF13454"/>
    </source>
</evidence>
<dbReference type="Proteomes" id="UP001595884">
    <property type="component" value="Unassembled WGS sequence"/>
</dbReference>
<gene>
    <name evidence="2" type="ORF">ACFO7V_00670</name>
</gene>
<protein>
    <submittedName>
        <fullName evidence="2">FAD/NAD(P)-binding protein</fullName>
    </submittedName>
</protein>
<proteinExistence type="predicted"/>
<evidence type="ECO:0000313" key="2">
    <source>
        <dbReference type="EMBL" id="MFC4714662.1"/>
    </source>
</evidence>
<comment type="caution">
    <text evidence="2">The sequence shown here is derived from an EMBL/GenBank/DDBJ whole genome shotgun (WGS) entry which is preliminary data.</text>
</comment>
<dbReference type="InterPro" id="IPR036188">
    <property type="entry name" value="FAD/NAD-bd_sf"/>
</dbReference>
<keyword evidence="3" id="KW-1185">Reference proteome</keyword>
<dbReference type="PANTHER" id="PTHR40254">
    <property type="entry name" value="BLR0577 PROTEIN"/>
    <property type="match status" value="1"/>
</dbReference>
<dbReference type="EMBL" id="JBHSHE010000003">
    <property type="protein sequence ID" value="MFC4714662.1"/>
    <property type="molecule type" value="Genomic_DNA"/>
</dbReference>
<dbReference type="Gene3D" id="3.50.50.60">
    <property type="entry name" value="FAD/NAD(P)-binding domain"/>
    <property type="match status" value="1"/>
</dbReference>
<dbReference type="SUPFAM" id="SSF51905">
    <property type="entry name" value="FAD/NAD(P)-binding domain"/>
    <property type="match status" value="1"/>
</dbReference>
<name>A0ABV9MFN3_9MICC</name>
<organism evidence="2 3">
    <name type="scientific">Glutamicibacter bergerei</name>
    <dbReference type="NCBI Taxonomy" id="256702"/>
    <lineage>
        <taxon>Bacteria</taxon>
        <taxon>Bacillati</taxon>
        <taxon>Actinomycetota</taxon>
        <taxon>Actinomycetes</taxon>
        <taxon>Micrococcales</taxon>
        <taxon>Micrococcaceae</taxon>
        <taxon>Glutamicibacter</taxon>
    </lineage>
</organism>
<dbReference type="RefSeq" id="WP_346060056.1">
    <property type="nucleotide sequence ID" value="NZ_BAAAVQ010000071.1"/>
</dbReference>
<dbReference type="PANTHER" id="PTHR40254:SF1">
    <property type="entry name" value="BLR0577 PROTEIN"/>
    <property type="match status" value="1"/>
</dbReference>
<evidence type="ECO:0000313" key="3">
    <source>
        <dbReference type="Proteomes" id="UP001595884"/>
    </source>
</evidence>
<feature type="domain" description="FAD-dependent urate hydroxylase HpyO/Asp monooxygenase CreE-like FAD/NAD(P)-binding" evidence="1">
    <location>
        <begin position="5"/>
        <end position="154"/>
    </location>
</feature>
<reference evidence="3" key="1">
    <citation type="journal article" date="2019" name="Int. J. Syst. Evol. Microbiol.">
        <title>The Global Catalogue of Microorganisms (GCM) 10K type strain sequencing project: providing services to taxonomists for standard genome sequencing and annotation.</title>
        <authorList>
            <consortium name="The Broad Institute Genomics Platform"/>
            <consortium name="The Broad Institute Genome Sequencing Center for Infectious Disease"/>
            <person name="Wu L."/>
            <person name="Ma J."/>
        </authorList>
    </citation>
    <scope>NUCLEOTIDE SEQUENCE [LARGE SCALE GENOMIC DNA]</scope>
    <source>
        <strain evidence="3">CGMCC 1.12849</strain>
    </source>
</reference>
<dbReference type="InterPro" id="IPR038732">
    <property type="entry name" value="HpyO/CreE_NAD-binding"/>
</dbReference>
<sequence length="533" mass="57781">MTRIAMIGGGPKCLFALLELNDCLDEQIARTVQVDVYDPYLPGAGRVWNTKQPRELKLNVNARIIDASSSLCSQTFNQWRSADGPRTQEDTYPTRALVGEYLSEQFERLRKHGNLQVAHRALAVGTLVRSGSCWEVTTQRGNELYDEVVIVTGHGLAGYRAENSPEGSLAAAGLTVERRAGSDDGVLAGSHVLCRGAALTAYDVILSLTEGRGGTWAAQTTNGLSGLRYLPSGDEPERITMTSRNNIPMSPKPQSVPANLQSTLEAYKEKVLLWGTTDGATHEVNVLWQILLSCAKDCADLSGVPASKKSLWETLQAGRSEHMQTMGGPAEQLRRSLRANHGLETPTHEWVWAIVWSGVYAQLVSALARIPWRTGEREHFSCLAANLERMAFGPPEPTAFKLLALFDAGLLNQALFNKPVEAGAVFIDAVTAPAGVLAGPAPDGQPANTLFNGLLAHGEVLIRSGERGLLTDTDGTCLNVRGERNESLAALGRPTEDPTLGHDTLNRSLHPEYRGWAQRIAQKVTTESQKVAH</sequence>
<dbReference type="InterPro" id="IPR052189">
    <property type="entry name" value="L-asp_N-monooxygenase_NS-form"/>
</dbReference>
<dbReference type="Pfam" id="PF13454">
    <property type="entry name" value="NAD_binding_9"/>
    <property type="match status" value="1"/>
</dbReference>
<accession>A0ABV9MFN3</accession>